<proteinExistence type="predicted"/>
<dbReference type="RefSeq" id="WP_344562944.1">
    <property type="nucleotide sequence ID" value="NZ_BAAARJ010000003.1"/>
</dbReference>
<dbReference type="SUPFAM" id="SSF53756">
    <property type="entry name" value="UDP-Glycosyltransferase/glycogen phosphorylase"/>
    <property type="match status" value="1"/>
</dbReference>
<feature type="compositionally biased region" description="Acidic residues" evidence="1">
    <location>
        <begin position="381"/>
        <end position="390"/>
    </location>
</feature>
<comment type="caution">
    <text evidence="2">The sequence shown here is derived from an EMBL/GenBank/DDBJ whole genome shotgun (WGS) entry which is preliminary data.</text>
</comment>
<dbReference type="Proteomes" id="UP001501447">
    <property type="component" value="Unassembled WGS sequence"/>
</dbReference>
<evidence type="ECO:0000313" key="3">
    <source>
        <dbReference type="Proteomes" id="UP001501447"/>
    </source>
</evidence>
<reference evidence="2 3" key="1">
    <citation type="journal article" date="2019" name="Int. J. Syst. Evol. Microbiol.">
        <title>The Global Catalogue of Microorganisms (GCM) 10K type strain sequencing project: providing services to taxonomists for standard genome sequencing and annotation.</title>
        <authorList>
            <consortium name="The Broad Institute Genomics Platform"/>
            <consortium name="The Broad Institute Genome Sequencing Center for Infectious Disease"/>
            <person name="Wu L."/>
            <person name="Ma J."/>
        </authorList>
    </citation>
    <scope>NUCLEOTIDE SEQUENCE [LARGE SCALE GENOMIC DNA]</scope>
    <source>
        <strain evidence="2 3">JCM 16373</strain>
    </source>
</reference>
<protein>
    <submittedName>
        <fullName evidence="2">Uncharacterized protein</fullName>
    </submittedName>
</protein>
<evidence type="ECO:0000256" key="1">
    <source>
        <dbReference type="SAM" id="MobiDB-lite"/>
    </source>
</evidence>
<gene>
    <name evidence="2" type="ORF">GCM10009863_12440</name>
</gene>
<evidence type="ECO:0000313" key="2">
    <source>
        <dbReference type="EMBL" id="GAA2600635.1"/>
    </source>
</evidence>
<dbReference type="EMBL" id="BAAARJ010000003">
    <property type="protein sequence ID" value="GAA2600635.1"/>
    <property type="molecule type" value="Genomic_DNA"/>
</dbReference>
<sequence>MTDRKTVLVVVHTVVYGRRLLDIFPLLGADFRVQVLFTAPPHAFQDGVEQFLRGLGSAVVPWSQAVRMRFDLALAAGPRGMEEVRAPVVMVPHGANFLKRMVGEANSPVPGLRPGDLAPGGGKLPAAVVLAHRADTRELARTFPGALPLAAVAGDPVHDRMTASLPARERYRAALGLRAGQKLLALTTTWGPRSFFTRFEALLPWLAEQAGRADIRVVALIHTNVWSGHGAWQVRSWLSRCRAWGVHLVPPTADWRATVLGADWVIGDHGSATLYATLTGAPVLLAATPEQEINPRSPAAALARVAPALSPARPLTEQLAYAAEEYRPEEYAPITSRITSEPGRFSRNMRALMYRHLGLGQPAYPAETRPLPMPPPLREGDADEVWEVTA</sequence>
<organism evidence="2 3">
    <name type="scientific">Streptomyces axinellae</name>
    <dbReference type="NCBI Taxonomy" id="552788"/>
    <lineage>
        <taxon>Bacteria</taxon>
        <taxon>Bacillati</taxon>
        <taxon>Actinomycetota</taxon>
        <taxon>Actinomycetes</taxon>
        <taxon>Kitasatosporales</taxon>
        <taxon>Streptomycetaceae</taxon>
        <taxon>Streptomyces</taxon>
    </lineage>
</organism>
<keyword evidence="3" id="KW-1185">Reference proteome</keyword>
<feature type="region of interest" description="Disordered" evidence="1">
    <location>
        <begin position="366"/>
        <end position="390"/>
    </location>
</feature>
<name>A0ABN3PX54_9ACTN</name>
<accession>A0ABN3PX54</accession>